<dbReference type="PANTHER" id="PTHR22770:SF47">
    <property type="entry name" value="E3 UBIQUITIN-PROTEIN LIGASE RNF216"/>
    <property type="match status" value="1"/>
</dbReference>
<evidence type="ECO:0000313" key="10">
    <source>
        <dbReference type="EMBL" id="WEW57422.1"/>
    </source>
</evidence>
<dbReference type="AlphaFoldDB" id="A0AAF0DF73"/>
<keyword evidence="5" id="KW-0863">Zinc-finger</keyword>
<dbReference type="PANTHER" id="PTHR22770">
    <property type="entry name" value="UBIQUITIN CONJUGATING ENZYME 7 INTERACTING PROTEIN-RELATED"/>
    <property type="match status" value="1"/>
</dbReference>
<dbReference type="GO" id="GO:0061630">
    <property type="term" value="F:ubiquitin protein ligase activity"/>
    <property type="evidence" value="ECO:0007669"/>
    <property type="project" value="UniProtKB-EC"/>
</dbReference>
<keyword evidence="3" id="KW-0479">Metal-binding</keyword>
<feature type="domain" description="RING-type" evidence="9">
    <location>
        <begin position="279"/>
        <end position="499"/>
    </location>
</feature>
<proteinExistence type="predicted"/>
<comment type="pathway">
    <text evidence="1">Protein modification; protein ubiquitination.</text>
</comment>
<evidence type="ECO:0000256" key="4">
    <source>
        <dbReference type="ARBA" id="ARBA00022737"/>
    </source>
</evidence>
<evidence type="ECO:0000256" key="8">
    <source>
        <dbReference type="SAM" id="Coils"/>
    </source>
</evidence>
<name>A0AAF0DF73_9EURO</name>
<dbReference type="SUPFAM" id="SSF57850">
    <property type="entry name" value="RING/U-box"/>
    <property type="match status" value="1"/>
</dbReference>
<gene>
    <name evidence="10" type="ORF">PRK78_002889</name>
</gene>
<accession>A0AAF0DF73</accession>
<keyword evidence="6" id="KW-0833">Ubl conjugation pathway</keyword>
<evidence type="ECO:0000256" key="3">
    <source>
        <dbReference type="ARBA" id="ARBA00022723"/>
    </source>
</evidence>
<evidence type="ECO:0000256" key="5">
    <source>
        <dbReference type="ARBA" id="ARBA00022771"/>
    </source>
</evidence>
<dbReference type="InterPro" id="IPR044066">
    <property type="entry name" value="TRIAD_supradom"/>
</dbReference>
<keyword evidence="7" id="KW-0862">Zinc</keyword>
<dbReference type="PROSITE" id="PS51873">
    <property type="entry name" value="TRIAD"/>
    <property type="match status" value="1"/>
</dbReference>
<keyword evidence="10" id="KW-0012">Acyltransferase</keyword>
<dbReference type="EC" id="2.3.2.31" evidence="10"/>
<evidence type="ECO:0000256" key="1">
    <source>
        <dbReference type="ARBA" id="ARBA00004906"/>
    </source>
</evidence>
<evidence type="ECO:0000259" key="9">
    <source>
        <dbReference type="PROSITE" id="PS51873"/>
    </source>
</evidence>
<dbReference type="EMBL" id="CP120628">
    <property type="protein sequence ID" value="WEW57422.1"/>
    <property type="molecule type" value="Genomic_DNA"/>
</dbReference>
<protein>
    <submittedName>
        <fullName evidence="10">RBR-type E3 ubiquitin transferase</fullName>
        <ecNumber evidence="10">2.3.2.31</ecNumber>
    </submittedName>
</protein>
<reference evidence="10" key="1">
    <citation type="submission" date="2023-03" db="EMBL/GenBank/DDBJ databases">
        <title>Emydomyces testavorans Genome Sequence.</title>
        <authorList>
            <person name="Hoyer L."/>
        </authorList>
    </citation>
    <scope>NUCLEOTIDE SEQUENCE</scope>
    <source>
        <strain evidence="10">16-2883</strain>
    </source>
</reference>
<keyword evidence="11" id="KW-1185">Reference proteome</keyword>
<evidence type="ECO:0000313" key="11">
    <source>
        <dbReference type="Proteomes" id="UP001219355"/>
    </source>
</evidence>
<dbReference type="InterPro" id="IPR002867">
    <property type="entry name" value="IBR_dom"/>
</dbReference>
<organism evidence="10 11">
    <name type="scientific">Emydomyces testavorans</name>
    <dbReference type="NCBI Taxonomy" id="2070801"/>
    <lineage>
        <taxon>Eukaryota</taxon>
        <taxon>Fungi</taxon>
        <taxon>Dikarya</taxon>
        <taxon>Ascomycota</taxon>
        <taxon>Pezizomycotina</taxon>
        <taxon>Eurotiomycetes</taxon>
        <taxon>Eurotiomycetidae</taxon>
        <taxon>Onygenales</taxon>
        <taxon>Nannizziopsiaceae</taxon>
        <taxon>Emydomyces</taxon>
    </lineage>
</organism>
<keyword evidence="4" id="KW-0677">Repeat</keyword>
<dbReference type="CDD" id="cd20353">
    <property type="entry name" value="Rcat_RBR_RNF216"/>
    <property type="match status" value="1"/>
</dbReference>
<evidence type="ECO:0000256" key="7">
    <source>
        <dbReference type="ARBA" id="ARBA00022833"/>
    </source>
</evidence>
<dbReference type="InterPro" id="IPR047546">
    <property type="entry name" value="Rcat_RBR_RNF216"/>
</dbReference>
<dbReference type="InterPro" id="IPR051628">
    <property type="entry name" value="LUBAC_E3_Ligases"/>
</dbReference>
<dbReference type="GO" id="GO:0008270">
    <property type="term" value="F:zinc ion binding"/>
    <property type="evidence" value="ECO:0007669"/>
    <property type="project" value="UniProtKB-KW"/>
</dbReference>
<evidence type="ECO:0000256" key="2">
    <source>
        <dbReference type="ARBA" id="ARBA00022679"/>
    </source>
</evidence>
<keyword evidence="2 10" id="KW-0808">Transferase</keyword>
<sequence length="740" mass="83392">MNLIRHLTIRLKDRRTQKLKMKRRHDAFKEAISAAEARAAGIASAMTFGGSPLTHADDTVGNRASTGPDAINVEEDTLWALILGVFPDICPSYVEKIYREQRKSLGRFPDDETLINAILEAGPYPTVEDRKRRKVDEVEKIEPKLPKWNVNDGVRRNKQYYNSARALLRADYPHIPVFFLKAALEQHGTLYSAYSYLWHLDSNYNESSPYERLPNMKSEDFKMPPIETLRIAKAHQENLSLELLDARNARLHREEQKRKAEEIAKLEAENEEIHLATGGLMECKCCYVDVPLNRMAACEGNEAHFFCADCIKMNAETQIGYMRYEIHCMDTSDCKAPFSPTALAEILGKTLKEKLDELRQRDEIEKAGIDGLEECPFCDFKAIYPPIEENREFRCMKSDCAKVSCRACKLESHIPKSCDEVRKERHMPMRHKIEEAMSQAIIRNCPNSKCKMPIIKEDGCNKMYCTKCRSVMCYICKQDITKDGYNHFTVKQGACPLHDLGRADRRHYEEVARAQITATKEALKSNPELKPTDIEVELPEKNFDDCSLQVPPVILGQAYNPQLGPFFGGAGVPGVPINPNGLANPAGNWYYPPHLPGLPHNGQLFPGVGQFPAHDPFNRLLAWNTGPRRAPAIQADIQPQVNNINNDLAMAGAQLRQRFFEEQRFQRIPTTGPIPAVRPAMVGVPVGGTPAAANENLKPIENLAQRTPGVFGFPANPYLFRGANIGVNLPVNLRGRFNIS</sequence>
<dbReference type="SMART" id="SM00647">
    <property type="entry name" value="IBR"/>
    <property type="match status" value="2"/>
</dbReference>
<dbReference type="CDD" id="cd16630">
    <property type="entry name" value="RING-HC_RBR_RNF216"/>
    <property type="match status" value="1"/>
</dbReference>
<dbReference type="Pfam" id="PF26200">
    <property type="entry name" value="Rcat_RNF216"/>
    <property type="match status" value="1"/>
</dbReference>
<dbReference type="CDD" id="cd20339">
    <property type="entry name" value="BRcat_RBR_RNF216"/>
    <property type="match status" value="1"/>
</dbReference>
<evidence type="ECO:0000256" key="6">
    <source>
        <dbReference type="ARBA" id="ARBA00022786"/>
    </source>
</evidence>
<dbReference type="InterPro" id="IPR047545">
    <property type="entry name" value="BRcat_RBR_RNF216"/>
</dbReference>
<feature type="coiled-coil region" evidence="8">
    <location>
        <begin position="249"/>
        <end position="276"/>
    </location>
</feature>
<dbReference type="InterPro" id="IPR047544">
    <property type="entry name" value="RING-HC_RBR_RNF216"/>
</dbReference>
<dbReference type="Proteomes" id="UP001219355">
    <property type="component" value="Chromosome 2"/>
</dbReference>
<keyword evidence="8" id="KW-0175">Coiled coil</keyword>
<dbReference type="Pfam" id="PF26191">
    <property type="entry name" value="RING-HC_RBR_RNF216"/>
    <property type="match status" value="1"/>
</dbReference>
<dbReference type="Gene3D" id="1.20.120.1750">
    <property type="match status" value="1"/>
</dbReference>